<evidence type="ECO:0000256" key="1">
    <source>
        <dbReference type="ARBA" id="ARBA00022857"/>
    </source>
</evidence>
<dbReference type="Pfam" id="PF00107">
    <property type="entry name" value="ADH_zinc_N"/>
    <property type="match status" value="1"/>
</dbReference>
<dbReference type="InterPro" id="IPR013154">
    <property type="entry name" value="ADH-like_N"/>
</dbReference>
<sequence length="332" mass="35757">MTNIPLQMQVVNVLQPGKNSALHIEKRPVPQPQQGQLLLKVKAAGVNRADLMQRQGLYPPPPGESDILGLEVAGTVVKVASKADEHWLGKDVFGIVAGGGYAEYALLQSGHAIAKPKRWSWLQAGAAAEAFLTAYQLLFVIGGLKSGQRLLLHAGASGIGTSALQLATLAGARVAVTVGRSDKAEACRKLSAELAVNYRNSLFADELTTHWPTGVDLILDPVAGEYLQHNVRVLAEDGLIIIYALMGGRIIEQLDLAPLFKKRGRIVCSTLRNRTNSYKAQLTAGFVATFAEQMNNGIFAPILDQSVDWKNAQQAHNVLLSNNNVGKLVLEF</sequence>
<dbReference type="PANTHER" id="PTHR48106">
    <property type="entry name" value="QUINONE OXIDOREDUCTASE PIG3-RELATED"/>
    <property type="match status" value="1"/>
</dbReference>
<accession>A0ABS6MNP7</accession>
<protein>
    <submittedName>
        <fullName evidence="4">NAD(P)H-quinone oxidoreductase</fullName>
    </submittedName>
</protein>
<evidence type="ECO:0000313" key="5">
    <source>
        <dbReference type="Proteomes" id="UP000704611"/>
    </source>
</evidence>
<name>A0ABS6MNP7_9GAMM</name>
<evidence type="ECO:0000313" key="4">
    <source>
        <dbReference type="EMBL" id="MBV2129956.1"/>
    </source>
</evidence>
<dbReference type="InterPro" id="IPR014189">
    <property type="entry name" value="Quinone_OxRdtase_PIG3"/>
</dbReference>
<comment type="caution">
    <text evidence="4">The sequence shown here is derived from an EMBL/GenBank/DDBJ whole genome shotgun (WGS) entry which is preliminary data.</text>
</comment>
<feature type="domain" description="Enoyl reductase (ER)" evidence="3">
    <location>
        <begin position="17"/>
        <end position="330"/>
    </location>
</feature>
<keyword evidence="2" id="KW-0560">Oxidoreductase</keyword>
<reference evidence="4 5" key="1">
    <citation type="submission" date="2021-06" db="EMBL/GenBank/DDBJ databases">
        <title>Rheinheimera indica sp. nov., isolated from deep-sea sediment.</title>
        <authorList>
            <person name="Wang Z."/>
            <person name="Zhang X.-Y."/>
        </authorList>
    </citation>
    <scope>NUCLEOTIDE SEQUENCE [LARGE SCALE GENOMIC DNA]</scope>
    <source>
        <strain evidence="4 5">SM2107</strain>
    </source>
</reference>
<keyword evidence="5" id="KW-1185">Reference proteome</keyword>
<evidence type="ECO:0000256" key="2">
    <source>
        <dbReference type="ARBA" id="ARBA00023002"/>
    </source>
</evidence>
<dbReference type="RefSeq" id="WP_217669734.1">
    <property type="nucleotide sequence ID" value="NZ_JAHRID010000005.1"/>
</dbReference>
<dbReference type="InterPro" id="IPR013149">
    <property type="entry name" value="ADH-like_C"/>
</dbReference>
<dbReference type="CDD" id="cd05276">
    <property type="entry name" value="p53_inducible_oxidoreductase"/>
    <property type="match status" value="1"/>
</dbReference>
<gene>
    <name evidence="4" type="ORF">KQY15_12755</name>
</gene>
<dbReference type="InterPro" id="IPR020843">
    <property type="entry name" value="ER"/>
</dbReference>
<evidence type="ECO:0000259" key="3">
    <source>
        <dbReference type="SMART" id="SM00829"/>
    </source>
</evidence>
<dbReference type="NCBIfam" id="TIGR02824">
    <property type="entry name" value="quinone_pig3"/>
    <property type="match status" value="1"/>
</dbReference>
<keyword evidence="1" id="KW-0521">NADP</keyword>
<organism evidence="4 5">
    <name type="scientific">Arsukibacterium indicum</name>
    <dbReference type="NCBI Taxonomy" id="2848612"/>
    <lineage>
        <taxon>Bacteria</taxon>
        <taxon>Pseudomonadati</taxon>
        <taxon>Pseudomonadota</taxon>
        <taxon>Gammaproteobacteria</taxon>
        <taxon>Chromatiales</taxon>
        <taxon>Chromatiaceae</taxon>
        <taxon>Arsukibacterium</taxon>
    </lineage>
</organism>
<dbReference type="EMBL" id="JAHRID010000005">
    <property type="protein sequence ID" value="MBV2129956.1"/>
    <property type="molecule type" value="Genomic_DNA"/>
</dbReference>
<dbReference type="Pfam" id="PF08240">
    <property type="entry name" value="ADH_N"/>
    <property type="match status" value="1"/>
</dbReference>
<dbReference type="PANTHER" id="PTHR48106:SF18">
    <property type="entry name" value="QUINONE OXIDOREDUCTASE PIG3"/>
    <property type="match status" value="1"/>
</dbReference>
<dbReference type="SMART" id="SM00829">
    <property type="entry name" value="PKS_ER"/>
    <property type="match status" value="1"/>
</dbReference>
<proteinExistence type="predicted"/>
<dbReference type="Proteomes" id="UP000704611">
    <property type="component" value="Unassembled WGS sequence"/>
</dbReference>